<feature type="compositionally biased region" description="Low complexity" evidence="1">
    <location>
        <begin position="387"/>
        <end position="397"/>
    </location>
</feature>
<evidence type="ECO:0000313" key="3">
    <source>
        <dbReference type="Proteomes" id="UP000014254"/>
    </source>
</evidence>
<dbReference type="VEuPathDB" id="FungiDB:HMPREF1544_06136"/>
<feature type="compositionally biased region" description="Basic residues" evidence="1">
    <location>
        <begin position="253"/>
        <end position="263"/>
    </location>
</feature>
<reference evidence="3" key="1">
    <citation type="submission" date="2013-05" db="EMBL/GenBank/DDBJ databases">
        <title>The Genome sequence of Mucor circinelloides f. circinelloides 1006PhL.</title>
        <authorList>
            <consortium name="The Broad Institute Genomics Platform"/>
            <person name="Cuomo C."/>
            <person name="Earl A."/>
            <person name="Findley K."/>
            <person name="Lee S.C."/>
            <person name="Walker B."/>
            <person name="Young S."/>
            <person name="Zeng Q."/>
            <person name="Gargeya S."/>
            <person name="Fitzgerald M."/>
            <person name="Haas B."/>
            <person name="Abouelleil A."/>
            <person name="Allen A.W."/>
            <person name="Alvarado L."/>
            <person name="Arachchi H.M."/>
            <person name="Berlin A.M."/>
            <person name="Chapman S.B."/>
            <person name="Gainer-Dewar J."/>
            <person name="Goldberg J."/>
            <person name="Griggs A."/>
            <person name="Gujja S."/>
            <person name="Hansen M."/>
            <person name="Howarth C."/>
            <person name="Imamovic A."/>
            <person name="Ireland A."/>
            <person name="Larimer J."/>
            <person name="McCowan C."/>
            <person name="Murphy C."/>
            <person name="Pearson M."/>
            <person name="Poon T.W."/>
            <person name="Priest M."/>
            <person name="Roberts A."/>
            <person name="Saif S."/>
            <person name="Shea T."/>
            <person name="Sisk P."/>
            <person name="Sykes S."/>
            <person name="Wortman J."/>
            <person name="Nusbaum C."/>
            <person name="Birren B."/>
        </authorList>
    </citation>
    <scope>NUCLEOTIDE SEQUENCE [LARGE SCALE GENOMIC DNA]</scope>
    <source>
        <strain evidence="3">1006PhL</strain>
    </source>
</reference>
<feature type="compositionally biased region" description="Pro residues" evidence="1">
    <location>
        <begin position="293"/>
        <end position="316"/>
    </location>
</feature>
<organism evidence="2 3">
    <name type="scientific">Mucor circinelloides f. circinelloides (strain 1006PhL)</name>
    <name type="common">Mucormycosis agent</name>
    <name type="synonym">Calyptromyces circinelloides</name>
    <dbReference type="NCBI Taxonomy" id="1220926"/>
    <lineage>
        <taxon>Eukaryota</taxon>
        <taxon>Fungi</taxon>
        <taxon>Fungi incertae sedis</taxon>
        <taxon>Mucoromycota</taxon>
        <taxon>Mucoromycotina</taxon>
        <taxon>Mucoromycetes</taxon>
        <taxon>Mucorales</taxon>
        <taxon>Mucorineae</taxon>
        <taxon>Mucoraceae</taxon>
        <taxon>Mucor</taxon>
    </lineage>
</organism>
<feature type="compositionally biased region" description="Pro residues" evidence="1">
    <location>
        <begin position="269"/>
        <end position="279"/>
    </location>
</feature>
<sequence length="532" mass="58738">MNTSSITSTTVQATATHQTKKQLSFIPDNYERDDPTLTKLFKDVEALISNYMEHEALDNDEDKIRCYVAGHVCHEMIDELKGKMVAFSPLKKVYPWNIYVREELNKLNSIREGDGKVSFKDKEVMTKIKEDYDAIMEIDSVEKARLVAQANHESQDLRKVEMSMKFKHFKNDWETMRDNFQYFYENYRTHIIAITSTDTKFDGYYSPKIATNSEISRHALGAIHDEIPGMTLLGILNSTVSNEGVFAASERKGGRKGGKKRRATTLLEPAPPPLSPTPTPVSHAPALVLSSPSPAPASPSPPPLSPTPAPLSPAPEQPVSEQPTPTPARATRAASSDEYDDDGNDDEDEDEFYGRSSTRRRLRSSATATATATAPASAPTPTPTPTSAPATAPVTAPVVRSSEASNFVASFNGLFPSKKPKYKNRKDDYLKVIRAKAEESYRSVVSPNPRTKTYRKVEWTGVFINPEQCSVSLKGWPESVPPPFGPGNSSIDIKALDINNAEIIAKGFEDGTIRFEKNVTAEQSVTSEQTND</sequence>
<dbReference type="PRINTS" id="PR01217">
    <property type="entry name" value="PRICHEXTENSN"/>
</dbReference>
<evidence type="ECO:0000256" key="1">
    <source>
        <dbReference type="SAM" id="MobiDB-lite"/>
    </source>
</evidence>
<keyword evidence="3" id="KW-1185">Reference proteome</keyword>
<proteinExistence type="predicted"/>
<dbReference type="InParanoid" id="S2JF50"/>
<protein>
    <submittedName>
        <fullName evidence="2">Uncharacterized protein</fullName>
    </submittedName>
</protein>
<gene>
    <name evidence="2" type="ORF">HMPREF1544_06136</name>
</gene>
<dbReference type="EMBL" id="KE123975">
    <property type="protein sequence ID" value="EPB87112.1"/>
    <property type="molecule type" value="Genomic_DNA"/>
</dbReference>
<dbReference type="AlphaFoldDB" id="S2JF50"/>
<evidence type="ECO:0000313" key="2">
    <source>
        <dbReference type="EMBL" id="EPB87112.1"/>
    </source>
</evidence>
<feature type="region of interest" description="Disordered" evidence="1">
    <location>
        <begin position="247"/>
        <end position="397"/>
    </location>
</feature>
<dbReference type="OrthoDB" id="2299321at2759"/>
<dbReference type="Proteomes" id="UP000014254">
    <property type="component" value="Unassembled WGS sequence"/>
</dbReference>
<accession>S2JF50</accession>
<name>S2JF50_MUCC1</name>
<feature type="compositionally biased region" description="Acidic residues" evidence="1">
    <location>
        <begin position="337"/>
        <end position="351"/>
    </location>
</feature>
<feature type="compositionally biased region" description="Low complexity" evidence="1">
    <location>
        <begin position="364"/>
        <end position="377"/>
    </location>
</feature>